<protein>
    <submittedName>
        <fullName evidence="1">Uncharacterized protein</fullName>
    </submittedName>
</protein>
<accession>A0A9E7CDB7</accession>
<dbReference type="EMBL" id="OM141125">
    <property type="protein sequence ID" value="ULG00182.1"/>
    <property type="molecule type" value="Genomic_DNA"/>
</dbReference>
<evidence type="ECO:0000313" key="1">
    <source>
        <dbReference type="EMBL" id="ULG00182.1"/>
    </source>
</evidence>
<dbReference type="Proteomes" id="UP001055334">
    <property type="component" value="Segment"/>
</dbReference>
<dbReference type="RefSeq" id="YP_010773375.1">
    <property type="nucleotide sequence ID" value="NC_074662.1"/>
</dbReference>
<evidence type="ECO:0000313" key="2">
    <source>
        <dbReference type="Proteomes" id="UP001055334"/>
    </source>
</evidence>
<dbReference type="GeneID" id="80397651"/>
<sequence length="78" mass="8990">MPNYRKPDMYSDADWEMVQGYMAGKDGLRAQRSNAAYMHGYRNGVSDRIGIPHERAEVLRRRAEMIPGITPREEILHG</sequence>
<reference evidence="1" key="1">
    <citation type="submission" date="2022-01" db="EMBL/GenBank/DDBJ databases">
        <authorList>
            <person name="Long X."/>
        </authorList>
    </citation>
    <scope>NUCLEOTIDE SEQUENCE</scope>
</reference>
<organism evidence="1 2">
    <name type="scientific">Pseudomonas phage PP9W2</name>
    <dbReference type="NCBI Taxonomy" id="2914450"/>
    <lineage>
        <taxon>Viruses</taxon>
        <taxon>Duplodnaviria</taxon>
        <taxon>Heunggongvirae</taxon>
        <taxon>Uroviricota</taxon>
        <taxon>Caudoviricetes</taxon>
        <taxon>Haihevirus</taxon>
        <taxon>Haihevirus PP9W2</taxon>
    </lineage>
</organism>
<dbReference type="KEGG" id="vg:80397651"/>
<proteinExistence type="predicted"/>
<keyword evidence="2" id="KW-1185">Reference proteome</keyword>
<name>A0A9E7CDB7_9CAUD</name>